<gene>
    <name evidence="6" type="ORF">ACFSUS_14880</name>
</gene>
<feature type="DNA-binding region" description="H-T-H motif" evidence="4">
    <location>
        <begin position="28"/>
        <end position="47"/>
    </location>
</feature>
<keyword evidence="2 4" id="KW-0238">DNA-binding</keyword>
<sequence>MSKAERTRQSIIEKAAPIFNQKGMAGTAISDIMQATNLAKGGVYGNFENKDEICFEVFNYLLKKLSTEIDSYVQRGTTAREKLFYFLDFYRDNLLRSDLGGCPILNFGVEADDTNPVIKQRVNQAIKGMQSSISDLVKQGTANGEFQDNFNADQFALKMFALLEGGMLIGRIQNSTQQMELITDMLKAEIDHHKR</sequence>
<reference evidence="7" key="1">
    <citation type="journal article" date="2019" name="Int. J. Syst. Evol. Microbiol.">
        <title>The Global Catalogue of Microorganisms (GCM) 10K type strain sequencing project: providing services to taxonomists for standard genome sequencing and annotation.</title>
        <authorList>
            <consortium name="The Broad Institute Genomics Platform"/>
            <consortium name="The Broad Institute Genome Sequencing Center for Infectious Disease"/>
            <person name="Wu L."/>
            <person name="Ma J."/>
        </authorList>
    </citation>
    <scope>NUCLEOTIDE SEQUENCE [LARGE SCALE GENOMIC DNA]</scope>
    <source>
        <strain evidence="7">KCTC 42805</strain>
    </source>
</reference>
<protein>
    <submittedName>
        <fullName evidence="6">TetR/AcrR family transcriptional regulator</fullName>
    </submittedName>
</protein>
<name>A0ABW5M4N0_9BACT</name>
<evidence type="ECO:0000259" key="5">
    <source>
        <dbReference type="PROSITE" id="PS50977"/>
    </source>
</evidence>
<dbReference type="Proteomes" id="UP001597469">
    <property type="component" value="Unassembled WGS sequence"/>
</dbReference>
<feature type="domain" description="HTH tetR-type" evidence="5">
    <location>
        <begin position="5"/>
        <end position="65"/>
    </location>
</feature>
<keyword evidence="3" id="KW-0804">Transcription</keyword>
<evidence type="ECO:0000256" key="1">
    <source>
        <dbReference type="ARBA" id="ARBA00023015"/>
    </source>
</evidence>
<organism evidence="6 7">
    <name type="scientific">Spirosoma soli</name>
    <dbReference type="NCBI Taxonomy" id="1770529"/>
    <lineage>
        <taxon>Bacteria</taxon>
        <taxon>Pseudomonadati</taxon>
        <taxon>Bacteroidota</taxon>
        <taxon>Cytophagia</taxon>
        <taxon>Cytophagales</taxon>
        <taxon>Cytophagaceae</taxon>
        <taxon>Spirosoma</taxon>
    </lineage>
</organism>
<keyword evidence="1" id="KW-0805">Transcription regulation</keyword>
<evidence type="ECO:0000256" key="4">
    <source>
        <dbReference type="PROSITE-ProRule" id="PRU00335"/>
    </source>
</evidence>
<dbReference type="SUPFAM" id="SSF48498">
    <property type="entry name" value="Tetracyclin repressor-like, C-terminal domain"/>
    <property type="match status" value="1"/>
</dbReference>
<evidence type="ECO:0000256" key="2">
    <source>
        <dbReference type="ARBA" id="ARBA00023125"/>
    </source>
</evidence>
<comment type="caution">
    <text evidence="6">The sequence shown here is derived from an EMBL/GenBank/DDBJ whole genome shotgun (WGS) entry which is preliminary data.</text>
</comment>
<dbReference type="Pfam" id="PF00440">
    <property type="entry name" value="TetR_N"/>
    <property type="match status" value="1"/>
</dbReference>
<dbReference type="PANTHER" id="PTHR47506">
    <property type="entry name" value="TRANSCRIPTIONAL REGULATORY PROTEIN"/>
    <property type="match status" value="1"/>
</dbReference>
<dbReference type="SUPFAM" id="SSF46689">
    <property type="entry name" value="Homeodomain-like"/>
    <property type="match status" value="1"/>
</dbReference>
<evidence type="ECO:0000313" key="6">
    <source>
        <dbReference type="EMBL" id="MFD2571925.1"/>
    </source>
</evidence>
<dbReference type="PROSITE" id="PS50977">
    <property type="entry name" value="HTH_TETR_2"/>
    <property type="match status" value="1"/>
</dbReference>
<dbReference type="RefSeq" id="WP_381523872.1">
    <property type="nucleotide sequence ID" value="NZ_JBHULN010000008.1"/>
</dbReference>
<proteinExistence type="predicted"/>
<dbReference type="InterPro" id="IPR001647">
    <property type="entry name" value="HTH_TetR"/>
</dbReference>
<accession>A0ABW5M4N0</accession>
<dbReference type="EMBL" id="JBHULN010000008">
    <property type="protein sequence ID" value="MFD2571925.1"/>
    <property type="molecule type" value="Genomic_DNA"/>
</dbReference>
<keyword evidence="7" id="KW-1185">Reference proteome</keyword>
<evidence type="ECO:0000256" key="3">
    <source>
        <dbReference type="ARBA" id="ARBA00023163"/>
    </source>
</evidence>
<dbReference type="InterPro" id="IPR011075">
    <property type="entry name" value="TetR_C"/>
</dbReference>
<evidence type="ECO:0000313" key="7">
    <source>
        <dbReference type="Proteomes" id="UP001597469"/>
    </source>
</evidence>
<dbReference type="PANTHER" id="PTHR47506:SF3">
    <property type="entry name" value="HTH-TYPE TRANSCRIPTIONAL REGULATOR LMRA"/>
    <property type="match status" value="1"/>
</dbReference>
<dbReference type="InterPro" id="IPR009057">
    <property type="entry name" value="Homeodomain-like_sf"/>
</dbReference>
<dbReference type="Gene3D" id="1.10.357.10">
    <property type="entry name" value="Tetracycline Repressor, domain 2"/>
    <property type="match status" value="1"/>
</dbReference>
<dbReference type="Pfam" id="PF16925">
    <property type="entry name" value="TetR_C_13"/>
    <property type="match status" value="1"/>
</dbReference>
<dbReference type="InterPro" id="IPR036271">
    <property type="entry name" value="Tet_transcr_reg_TetR-rel_C_sf"/>
</dbReference>